<dbReference type="AlphaFoldDB" id="A0A4P7NL33"/>
<dbReference type="OMA" id="WEGLKQS"/>
<dbReference type="EC" id="2.7.1.35" evidence="2"/>
<dbReference type="GO" id="GO:0009443">
    <property type="term" value="P:pyridoxal 5'-phosphate salvage"/>
    <property type="evidence" value="ECO:0007669"/>
    <property type="project" value="InterPro"/>
</dbReference>
<gene>
    <name evidence="7" type="ORF">PoMZ_11666</name>
</gene>
<dbReference type="SMR" id="A0A4P7NL33"/>
<dbReference type="Proteomes" id="UP000294847">
    <property type="component" value="Chromosome 5"/>
</dbReference>
<dbReference type="CDD" id="cd01173">
    <property type="entry name" value="pyridoxal_pyridoxamine_kinase"/>
    <property type="match status" value="1"/>
</dbReference>
<comment type="similarity">
    <text evidence="1">Belongs to the pyridoxine kinase family.</text>
</comment>
<keyword evidence="5" id="KW-0418">Kinase</keyword>
<dbReference type="PANTHER" id="PTHR10534:SF2">
    <property type="entry name" value="PYRIDOXAL KINASE"/>
    <property type="match status" value="1"/>
</dbReference>
<dbReference type="InterPro" id="IPR013749">
    <property type="entry name" value="PM/HMP-P_kinase-1"/>
</dbReference>
<evidence type="ECO:0000256" key="2">
    <source>
        <dbReference type="ARBA" id="ARBA00012104"/>
    </source>
</evidence>
<protein>
    <recommendedName>
        <fullName evidence="2">pyridoxal kinase</fullName>
        <ecNumber evidence="2">2.7.1.35</ecNumber>
    </recommendedName>
</protein>
<evidence type="ECO:0000256" key="3">
    <source>
        <dbReference type="ARBA" id="ARBA00022679"/>
    </source>
</evidence>
<dbReference type="Pfam" id="PF08543">
    <property type="entry name" value="Phos_pyr_kin"/>
    <property type="match status" value="1"/>
</dbReference>
<evidence type="ECO:0000313" key="7">
    <source>
        <dbReference type="EMBL" id="QBZ62779.1"/>
    </source>
</evidence>
<accession>A0A4P7NL33</accession>
<dbReference type="Gene3D" id="3.40.1190.20">
    <property type="match status" value="1"/>
</dbReference>
<dbReference type="PANTHER" id="PTHR10534">
    <property type="entry name" value="PYRIDOXAL KINASE"/>
    <property type="match status" value="1"/>
</dbReference>
<dbReference type="EMBL" id="CP034208">
    <property type="protein sequence ID" value="QBZ62779.1"/>
    <property type="molecule type" value="Genomic_DNA"/>
</dbReference>
<evidence type="ECO:0000256" key="4">
    <source>
        <dbReference type="ARBA" id="ARBA00022741"/>
    </source>
</evidence>
<reference evidence="7 8" key="1">
    <citation type="journal article" date="2019" name="Mol. Biol. Evol.">
        <title>Blast fungal genomes show frequent chromosomal changes, gene gains and losses, and effector gene turnover.</title>
        <authorList>
            <person name="Gomez Luciano L.B."/>
            <person name="Jason Tsai I."/>
            <person name="Chuma I."/>
            <person name="Tosa Y."/>
            <person name="Chen Y.H."/>
            <person name="Li J.Y."/>
            <person name="Li M.Y."/>
            <person name="Jade Lu M.Y."/>
            <person name="Nakayashiki H."/>
            <person name="Li W.H."/>
        </authorList>
    </citation>
    <scope>NUCLEOTIDE SEQUENCE [LARGE SCALE GENOMIC DNA]</scope>
    <source>
        <strain evidence="7">MZ5-1-6</strain>
    </source>
</reference>
<evidence type="ECO:0000256" key="6">
    <source>
        <dbReference type="ARBA" id="ARBA00022840"/>
    </source>
</evidence>
<keyword evidence="4" id="KW-0547">Nucleotide-binding</keyword>
<organism evidence="7 8">
    <name type="scientific">Pyricularia oryzae</name>
    <name type="common">Rice blast fungus</name>
    <name type="synonym">Magnaporthe oryzae</name>
    <dbReference type="NCBI Taxonomy" id="318829"/>
    <lineage>
        <taxon>Eukaryota</taxon>
        <taxon>Fungi</taxon>
        <taxon>Dikarya</taxon>
        <taxon>Ascomycota</taxon>
        <taxon>Pezizomycotina</taxon>
        <taxon>Sordariomycetes</taxon>
        <taxon>Sordariomycetidae</taxon>
        <taxon>Magnaporthales</taxon>
        <taxon>Pyriculariaceae</taxon>
        <taxon>Pyricularia</taxon>
    </lineage>
</organism>
<dbReference type="GO" id="GO:0005829">
    <property type="term" value="C:cytosol"/>
    <property type="evidence" value="ECO:0007669"/>
    <property type="project" value="TreeGrafter"/>
</dbReference>
<evidence type="ECO:0000256" key="5">
    <source>
        <dbReference type="ARBA" id="ARBA00022777"/>
    </source>
</evidence>
<dbReference type="InterPro" id="IPR004625">
    <property type="entry name" value="PyrdxlKinase"/>
</dbReference>
<dbReference type="NCBIfam" id="TIGR00687">
    <property type="entry name" value="pyridox_kin"/>
    <property type="match status" value="1"/>
</dbReference>
<keyword evidence="6" id="KW-0067">ATP-binding</keyword>
<name>A0A4P7NL33_PYROR</name>
<dbReference type="SUPFAM" id="SSF53613">
    <property type="entry name" value="Ribokinase-like"/>
    <property type="match status" value="1"/>
</dbReference>
<evidence type="ECO:0000313" key="8">
    <source>
        <dbReference type="Proteomes" id="UP000294847"/>
    </source>
</evidence>
<sequence length="357" mass="38958">MYSELSVPETRVLSVASHVVSGNVGNKIAVFTMQSLGCEVAALNTVQFSNHTGYRQFKGTRVSAGEISDLWEGLKQSHLDDFDMMLSGYIPGAEAVEAVGKIARELKSKGTKDFFWVLDPVMGDNGNLYVAQDVVPAYKGLVEYADLILPNQFEAEVLSEVKIVDLPSLTQAVEVLHTRFGVPHIIITSVTLPHPDHPTETMWVVGSTRTSSGKPRLFKIVFPAIDCYFSGTGDMFAALMVARMRQAVFSSPDHETLKAQKSWVSGDAVDAPELPLAKAAEKVLATMHEILTKTSASMDADMAKVKAALGPEPAADAEAAEYKRNMHLHKSKAAELRLARNLDSLRFPKVELRAVPM</sequence>
<dbReference type="InterPro" id="IPR029056">
    <property type="entry name" value="Ribokinase-like"/>
</dbReference>
<dbReference type="GO" id="GO:0008478">
    <property type="term" value="F:pyridoxal kinase activity"/>
    <property type="evidence" value="ECO:0007669"/>
    <property type="project" value="UniProtKB-EC"/>
</dbReference>
<proteinExistence type="inferred from homology"/>
<evidence type="ECO:0000256" key="1">
    <source>
        <dbReference type="ARBA" id="ARBA00008805"/>
    </source>
</evidence>
<dbReference type="GO" id="GO:0005524">
    <property type="term" value="F:ATP binding"/>
    <property type="evidence" value="ECO:0007669"/>
    <property type="project" value="UniProtKB-KW"/>
</dbReference>
<keyword evidence="3" id="KW-0808">Transferase</keyword>